<feature type="transmembrane region" description="Helical" evidence="1">
    <location>
        <begin position="484"/>
        <end position="505"/>
    </location>
</feature>
<accession>A0ABT0YEV8</accession>
<sequence length="836" mass="88129">MIHVRLVLVLGRRFLRDRAQAQFALIAFVSSAFLITMVITLAAFSPSGDQVVERDLGRFGHSLSVGNLGGIRPGDDQLVRDVVAAGRAAGAADLAAELLSLDLRHTGTNTRLTYRETVWAADPFPRRFVLTGGRWPTRPGEVVVTNAETLRIVPGAEVSTLSGRARFRVVGVAADRYYGNPAVLAAPGTWAGLDKDIATAFASVQASPNLYWGAAPAEPVIAAVSRVAARYYRTTEKAAVRELAPALRTVEAAKADQQRRQTWVGRAPAAYQAPSWVLPVLAVLLVFGLNDRRLRRSTRILRSVGVPPRVAVASVAVSSAAWTLAATLAGAAAGVGLGAAARLVLARFIDAPLPPLGGLGEPILRLVALTLAGCMAASLLLMGTGLRQRRRPAKPAAARRITPAAKSRMHAIRLAAATLMVVAAALQVPGMNVPRKAMVFAAMVGVAVLLVTPDIVRYVLRRLPERGPRSRLAGRQLTGDHRRAVIAVAVLATALGGPLGFLTLLHTMIVSVDASNVPDTGPGQVAVSGSGGFLQPPLPALVNTVRTALPGRTQVQLRSVYSEKAGFVVPRGTDVGYFLAVDTPQEVAALAGRPLTGEQTGTLQAGGILSWDDPAPDEYVLVSGTSPSNARETPPLPARQLRLAKADWNRGAYGIMLTTTVQRLKLPLSTGAVFFTGVSDEEATAARQAALAAGLNTRDVLLDEAPPPPVPPVALYASAIGLFALILLVAMAVARGQVSALRAYLGTLIAVGVPTAWARHVLIYQQAVTVALSTLLAALIAIPPVIVAAWRLPGYVLSIPWDWLALVTGAFYAATLAMTLLTARRLRARDRTAYTT</sequence>
<comment type="caution">
    <text evidence="2">The sequence shown here is derived from an EMBL/GenBank/DDBJ whole genome shotgun (WGS) entry which is preliminary data.</text>
</comment>
<feature type="transmembrane region" description="Helical" evidence="1">
    <location>
        <begin position="363"/>
        <end position="386"/>
    </location>
</feature>
<evidence type="ECO:0000256" key="1">
    <source>
        <dbReference type="SAM" id="Phobius"/>
    </source>
</evidence>
<feature type="transmembrane region" description="Helical" evidence="1">
    <location>
        <begin position="310"/>
        <end position="343"/>
    </location>
</feature>
<feature type="transmembrane region" description="Helical" evidence="1">
    <location>
        <begin position="803"/>
        <end position="823"/>
    </location>
</feature>
<reference evidence="2 3" key="1">
    <citation type="submission" date="2022-06" db="EMBL/GenBank/DDBJ databases">
        <title>Actinoplanes abujensis sp. nov., isolated from Nigerian arid soil.</title>
        <authorList>
            <person name="Ding P."/>
        </authorList>
    </citation>
    <scope>NUCLEOTIDE SEQUENCE [LARGE SCALE GENOMIC DNA]</scope>
    <source>
        <strain evidence="3">TRM88002</strain>
    </source>
</reference>
<organism evidence="2 3">
    <name type="scientific">Paractinoplanes hotanensis</name>
    <dbReference type="NCBI Taxonomy" id="2906497"/>
    <lineage>
        <taxon>Bacteria</taxon>
        <taxon>Bacillati</taxon>
        <taxon>Actinomycetota</taxon>
        <taxon>Actinomycetes</taxon>
        <taxon>Micromonosporales</taxon>
        <taxon>Micromonosporaceae</taxon>
        <taxon>Paractinoplanes</taxon>
    </lineage>
</organism>
<proteinExistence type="predicted"/>
<dbReference type="EMBL" id="JAMQOL010000079">
    <property type="protein sequence ID" value="MCM4084579.1"/>
    <property type="molecule type" value="Genomic_DNA"/>
</dbReference>
<feature type="transmembrane region" description="Helical" evidence="1">
    <location>
        <begin position="21"/>
        <end position="44"/>
    </location>
</feature>
<feature type="transmembrane region" description="Helical" evidence="1">
    <location>
        <begin position="767"/>
        <end position="791"/>
    </location>
</feature>
<evidence type="ECO:0000313" key="3">
    <source>
        <dbReference type="Proteomes" id="UP001523216"/>
    </source>
</evidence>
<feature type="transmembrane region" description="Helical" evidence="1">
    <location>
        <begin position="713"/>
        <end position="734"/>
    </location>
</feature>
<feature type="transmembrane region" description="Helical" evidence="1">
    <location>
        <begin position="407"/>
        <end position="426"/>
    </location>
</feature>
<feature type="transmembrane region" description="Helical" evidence="1">
    <location>
        <begin position="269"/>
        <end position="289"/>
    </location>
</feature>
<protein>
    <recommendedName>
        <fullName evidence="4">ABC transporter permease</fullName>
    </recommendedName>
</protein>
<feature type="transmembrane region" description="Helical" evidence="1">
    <location>
        <begin position="438"/>
        <end position="460"/>
    </location>
</feature>
<dbReference type="Proteomes" id="UP001523216">
    <property type="component" value="Unassembled WGS sequence"/>
</dbReference>
<dbReference type="RefSeq" id="WP_251804325.1">
    <property type="nucleotide sequence ID" value="NZ_JAMQOL010000079.1"/>
</dbReference>
<evidence type="ECO:0000313" key="2">
    <source>
        <dbReference type="EMBL" id="MCM4084579.1"/>
    </source>
</evidence>
<name>A0ABT0YEV8_9ACTN</name>
<gene>
    <name evidence="2" type="ORF">LXN57_44310</name>
</gene>
<evidence type="ECO:0008006" key="4">
    <source>
        <dbReference type="Google" id="ProtNLM"/>
    </source>
</evidence>
<keyword evidence="3" id="KW-1185">Reference proteome</keyword>
<keyword evidence="1" id="KW-0812">Transmembrane</keyword>
<keyword evidence="1" id="KW-1133">Transmembrane helix</keyword>
<keyword evidence="1" id="KW-0472">Membrane</keyword>